<keyword evidence="2 5" id="KW-0812">Transmembrane</keyword>
<dbReference type="GO" id="GO:0016020">
    <property type="term" value="C:membrane"/>
    <property type="evidence" value="ECO:0007669"/>
    <property type="project" value="UniProtKB-SubCell"/>
</dbReference>
<proteinExistence type="predicted"/>
<feature type="transmembrane region" description="Helical" evidence="5">
    <location>
        <begin position="358"/>
        <end position="377"/>
    </location>
</feature>
<dbReference type="InterPro" id="IPR013525">
    <property type="entry name" value="ABC2_TM"/>
</dbReference>
<dbReference type="PANTHER" id="PTHR43027">
    <property type="entry name" value="DOXORUBICIN RESISTANCE ABC TRANSPORTER PERMEASE PROTEIN DRRC-RELATED"/>
    <property type="match status" value="1"/>
</dbReference>
<feature type="transmembrane region" description="Helical" evidence="5">
    <location>
        <begin position="188"/>
        <end position="211"/>
    </location>
</feature>
<name>A0A7W0C888_9BACT</name>
<dbReference type="GO" id="GO:0140359">
    <property type="term" value="F:ABC-type transporter activity"/>
    <property type="evidence" value="ECO:0007669"/>
    <property type="project" value="InterPro"/>
</dbReference>
<evidence type="ECO:0000256" key="3">
    <source>
        <dbReference type="ARBA" id="ARBA00022989"/>
    </source>
</evidence>
<keyword evidence="4 5" id="KW-0472">Membrane</keyword>
<feature type="transmembrane region" description="Helical" evidence="5">
    <location>
        <begin position="267"/>
        <end position="289"/>
    </location>
</feature>
<dbReference type="EMBL" id="JACDUS010000003">
    <property type="protein sequence ID" value="MBA2880962.1"/>
    <property type="molecule type" value="Genomic_DNA"/>
</dbReference>
<dbReference type="Pfam" id="PF12698">
    <property type="entry name" value="ABC2_membrane_3"/>
    <property type="match status" value="1"/>
</dbReference>
<sequence length="380" mass="41934">MTESVLSRHQICHLFAAHAREVIREPAVIFWGIVFPILISLGLGLAFTQQGETVYRVGVVLGNAEVPGNGRGLESFLDNRAGDLDLPENHSPAWQMTLEDSQLGTTRFEFVRTDWQSAMVEIKRGKLNLVMSPVENKGIQYHFDPRNPEAELAYLKLSAAVQGRAEESGGARDQISPLTVTGTRYIDFLVPGLICMNVMMSCMWGISYGMIDKRSKKLLRRMVATPMKKSHFLMTLMAVRIGMNLIEAVLLFVFVCIVFDIAVQGSIGALAALFFAGNIAFCGIAIFTCSRTANTEVGNGLVNAVVMPMAVLSGIFFSYHNFPDWSIDFIQMLPLTIFLDGLRAVFNEGAGFAQTAMPTVVLAAMGAVFFFLGLRIFKWH</sequence>
<dbReference type="AlphaFoldDB" id="A0A7W0C888"/>
<evidence type="ECO:0000313" key="8">
    <source>
        <dbReference type="Proteomes" id="UP000525298"/>
    </source>
</evidence>
<evidence type="ECO:0000256" key="4">
    <source>
        <dbReference type="ARBA" id="ARBA00023136"/>
    </source>
</evidence>
<comment type="subcellular location">
    <subcellularLocation>
        <location evidence="1">Membrane</location>
        <topology evidence="1">Multi-pass membrane protein</topology>
    </subcellularLocation>
</comment>
<organism evidence="7 8">
    <name type="scientific">Desulfosalsimonas propionicica</name>
    <dbReference type="NCBI Taxonomy" id="332175"/>
    <lineage>
        <taxon>Bacteria</taxon>
        <taxon>Pseudomonadati</taxon>
        <taxon>Thermodesulfobacteriota</taxon>
        <taxon>Desulfobacteria</taxon>
        <taxon>Desulfobacterales</taxon>
        <taxon>Desulfosalsimonadaceae</taxon>
        <taxon>Desulfosalsimonas</taxon>
    </lineage>
</organism>
<dbReference type="RefSeq" id="WP_181550634.1">
    <property type="nucleotide sequence ID" value="NZ_JACDUS010000003.1"/>
</dbReference>
<evidence type="ECO:0000256" key="1">
    <source>
        <dbReference type="ARBA" id="ARBA00004141"/>
    </source>
</evidence>
<comment type="caution">
    <text evidence="7">The sequence shown here is derived from an EMBL/GenBank/DDBJ whole genome shotgun (WGS) entry which is preliminary data.</text>
</comment>
<feature type="transmembrane region" description="Helical" evidence="5">
    <location>
        <begin position="28"/>
        <end position="47"/>
    </location>
</feature>
<reference evidence="7 8" key="1">
    <citation type="submission" date="2020-07" db="EMBL/GenBank/DDBJ databases">
        <title>Genomic Encyclopedia of Type Strains, Phase IV (KMG-IV): sequencing the most valuable type-strain genomes for metagenomic binning, comparative biology and taxonomic classification.</title>
        <authorList>
            <person name="Goeker M."/>
        </authorList>
    </citation>
    <scope>NUCLEOTIDE SEQUENCE [LARGE SCALE GENOMIC DNA]</scope>
    <source>
        <strain evidence="7 8">DSM 17721</strain>
    </source>
</reference>
<evidence type="ECO:0000256" key="2">
    <source>
        <dbReference type="ARBA" id="ARBA00022692"/>
    </source>
</evidence>
<evidence type="ECO:0000313" key="7">
    <source>
        <dbReference type="EMBL" id="MBA2880962.1"/>
    </source>
</evidence>
<keyword evidence="3 5" id="KW-1133">Transmembrane helix</keyword>
<protein>
    <submittedName>
        <fullName evidence="7">ABC-type multidrug transport system permease subunit</fullName>
    </submittedName>
</protein>
<dbReference type="InterPro" id="IPR052902">
    <property type="entry name" value="ABC-2_transporter"/>
</dbReference>
<dbReference type="PANTHER" id="PTHR43027:SF2">
    <property type="entry name" value="TRANSPORT PERMEASE PROTEIN"/>
    <property type="match status" value="1"/>
</dbReference>
<evidence type="ECO:0000259" key="6">
    <source>
        <dbReference type="PROSITE" id="PS51012"/>
    </source>
</evidence>
<dbReference type="PROSITE" id="PS51012">
    <property type="entry name" value="ABC_TM2"/>
    <property type="match status" value="1"/>
</dbReference>
<feature type="domain" description="ABC transmembrane type-2" evidence="6">
    <location>
        <begin position="139"/>
        <end position="380"/>
    </location>
</feature>
<feature type="transmembrane region" description="Helical" evidence="5">
    <location>
        <begin position="301"/>
        <end position="319"/>
    </location>
</feature>
<accession>A0A7W0C888</accession>
<dbReference type="InterPro" id="IPR047817">
    <property type="entry name" value="ABC2_TM_bact-type"/>
</dbReference>
<feature type="transmembrane region" description="Helical" evidence="5">
    <location>
        <begin position="232"/>
        <end position="261"/>
    </location>
</feature>
<gene>
    <name evidence="7" type="ORF">HNR65_001288</name>
</gene>
<keyword evidence="8" id="KW-1185">Reference proteome</keyword>
<evidence type="ECO:0000256" key="5">
    <source>
        <dbReference type="SAM" id="Phobius"/>
    </source>
</evidence>
<dbReference type="Proteomes" id="UP000525298">
    <property type="component" value="Unassembled WGS sequence"/>
</dbReference>